<feature type="non-terminal residue" evidence="1">
    <location>
        <position position="78"/>
    </location>
</feature>
<dbReference type="AlphaFoldDB" id="A0A6H5GQJ3"/>
<sequence length="78" mass="8693">MFSFGLEGMFNTGTYRAACASKGCLDGVRDHISNKKECSRVDVRQVTGQAQVRRPMMSLIGDFKNLAMNVIEQKFIST</sequence>
<accession>A0A6H5GQJ3</accession>
<dbReference type="EMBL" id="CADCXU010016600">
    <property type="protein sequence ID" value="CAB0005752.1"/>
    <property type="molecule type" value="Genomic_DNA"/>
</dbReference>
<proteinExistence type="predicted"/>
<keyword evidence="2" id="KW-1185">Reference proteome</keyword>
<reference evidence="1 2" key="1">
    <citation type="submission" date="2020-02" db="EMBL/GenBank/DDBJ databases">
        <authorList>
            <person name="Ferguson B K."/>
        </authorList>
    </citation>
    <scope>NUCLEOTIDE SEQUENCE [LARGE SCALE GENOMIC DNA]</scope>
</reference>
<protein>
    <submittedName>
        <fullName evidence="1">Uncharacterized protein</fullName>
    </submittedName>
</protein>
<name>A0A6H5GQJ3_9HEMI</name>
<gene>
    <name evidence="1" type="ORF">NTEN_LOCUS11229</name>
</gene>
<evidence type="ECO:0000313" key="2">
    <source>
        <dbReference type="Proteomes" id="UP000479000"/>
    </source>
</evidence>
<evidence type="ECO:0000313" key="1">
    <source>
        <dbReference type="EMBL" id="CAB0005752.1"/>
    </source>
</evidence>
<organism evidence="1 2">
    <name type="scientific">Nesidiocoris tenuis</name>
    <dbReference type="NCBI Taxonomy" id="355587"/>
    <lineage>
        <taxon>Eukaryota</taxon>
        <taxon>Metazoa</taxon>
        <taxon>Ecdysozoa</taxon>
        <taxon>Arthropoda</taxon>
        <taxon>Hexapoda</taxon>
        <taxon>Insecta</taxon>
        <taxon>Pterygota</taxon>
        <taxon>Neoptera</taxon>
        <taxon>Paraneoptera</taxon>
        <taxon>Hemiptera</taxon>
        <taxon>Heteroptera</taxon>
        <taxon>Panheteroptera</taxon>
        <taxon>Cimicomorpha</taxon>
        <taxon>Miridae</taxon>
        <taxon>Dicyphina</taxon>
        <taxon>Nesidiocoris</taxon>
    </lineage>
</organism>
<dbReference type="Proteomes" id="UP000479000">
    <property type="component" value="Unassembled WGS sequence"/>
</dbReference>